<keyword evidence="1" id="KW-0949">S-adenosyl-L-methionine</keyword>
<evidence type="ECO:0000313" key="4">
    <source>
        <dbReference type="Proteomes" id="UP000182598"/>
    </source>
</evidence>
<dbReference type="Proteomes" id="UP000182598">
    <property type="component" value="Unassembled WGS sequence"/>
</dbReference>
<dbReference type="AlphaFoldDB" id="A0A0K6GVF6"/>
<dbReference type="PANTHER" id="PTHR43861">
    <property type="entry name" value="TRANS-ACONITATE 2-METHYLTRANSFERASE-RELATED"/>
    <property type="match status" value="1"/>
</dbReference>
<sequence>MLKKQARKDTSFDGRTQKFSKNIYATTKGKLRLAVLERDLQPLFEVAKQRKLRVLDVGGGLGQLSMHFAKLGCEITHTDISDEIVEAAQQAHQQSGVAERYRYLVAPLQELPERLKQTYDLVLCHAVLEWLIEPQQALATLKQLMSPEGHLSLMFYNRDAKILANIIFGNFDYVQADLTVKKTVRMSPQQPLSPQQVEQWITATGLTITDKTGVRCFHDYLRNRSDQQRFDELLALELKYNRQAPFVDIGRYLHWQIRHA</sequence>
<keyword evidence="1" id="KW-0819">tRNA processing</keyword>
<dbReference type="EMBL" id="CYHB01000001">
    <property type="protein sequence ID" value="CUA82555.1"/>
    <property type="molecule type" value="Genomic_DNA"/>
</dbReference>
<dbReference type="RefSeq" id="WP_055437835.1">
    <property type="nucleotide sequence ID" value="NZ_CYHB01000001.1"/>
</dbReference>
<dbReference type="GO" id="GO:0008757">
    <property type="term" value="F:S-adenosylmethionine-dependent methyltransferase activity"/>
    <property type="evidence" value="ECO:0007669"/>
    <property type="project" value="InterPro"/>
</dbReference>
<dbReference type="GO" id="GO:0006400">
    <property type="term" value="P:tRNA modification"/>
    <property type="evidence" value="ECO:0007669"/>
    <property type="project" value="UniProtKB-UniRule"/>
</dbReference>
<dbReference type="CDD" id="cd02440">
    <property type="entry name" value="AdoMet_MTases"/>
    <property type="match status" value="1"/>
</dbReference>
<evidence type="ECO:0000256" key="1">
    <source>
        <dbReference type="HAMAP-Rule" id="MF_02057"/>
    </source>
</evidence>
<comment type="function">
    <text evidence="1">Catalyzes the methylation of 5-carboxymethoxyuridine (cmo5U) to form 5-methoxycarbonylmethoxyuridine (mcmo5U) at position 34 in tRNAs.</text>
</comment>
<dbReference type="OrthoDB" id="4697647at2"/>
<feature type="binding site" evidence="1">
    <location>
        <begin position="58"/>
        <end position="59"/>
    </location>
    <ligand>
        <name>S-adenosyl-L-methionine</name>
        <dbReference type="ChEBI" id="CHEBI:59789"/>
    </ligand>
</feature>
<protein>
    <recommendedName>
        <fullName evidence="1">tRNA 5-carboxymethoxyuridine methyltransferase</fullName>
        <ecNumber evidence="1">2.1.1.-</ecNumber>
    </recommendedName>
    <alternativeName>
        <fullName evidence="1">cmo5U methyltransferase</fullName>
    </alternativeName>
</protein>
<evidence type="ECO:0000259" key="2">
    <source>
        <dbReference type="Pfam" id="PF08241"/>
    </source>
</evidence>
<evidence type="ECO:0000313" key="3">
    <source>
        <dbReference type="EMBL" id="CUA82555.1"/>
    </source>
</evidence>
<accession>A0A0K6GVF6</accession>
<name>A0A0K6GVF6_9GAMM</name>
<comment type="similarity">
    <text evidence="1">Belongs to the class I-like SAM-binding methyltransferase superfamily. CmoM family.</text>
</comment>
<dbReference type="GO" id="GO:0032259">
    <property type="term" value="P:methylation"/>
    <property type="evidence" value="ECO:0007669"/>
    <property type="project" value="UniProtKB-KW"/>
</dbReference>
<proteinExistence type="inferred from homology"/>
<gene>
    <name evidence="1" type="primary">cmoM</name>
    <name evidence="3" type="ORF">Ga0061064_0096</name>
</gene>
<dbReference type="Gene3D" id="3.40.50.150">
    <property type="entry name" value="Vaccinia Virus protein VP39"/>
    <property type="match status" value="1"/>
</dbReference>
<dbReference type="EC" id="2.1.1.-" evidence="1"/>
<keyword evidence="4" id="KW-1185">Reference proteome</keyword>
<comment type="caution">
    <text evidence="1">Lacks conserved residue(s) required for the propagation of feature annotation.</text>
</comment>
<feature type="binding site" evidence="1">
    <location>
        <position position="32"/>
    </location>
    <ligand>
        <name>S-adenosyl-L-methionine</name>
        <dbReference type="ChEBI" id="CHEBI:59789"/>
    </ligand>
</feature>
<dbReference type="Pfam" id="PF08241">
    <property type="entry name" value="Methyltransf_11"/>
    <property type="match status" value="1"/>
</dbReference>
<organism evidence="3 4">
    <name type="scientific">Pseudidiomarina woesei</name>
    <dbReference type="NCBI Taxonomy" id="1381080"/>
    <lineage>
        <taxon>Bacteria</taxon>
        <taxon>Pseudomonadati</taxon>
        <taxon>Pseudomonadota</taxon>
        <taxon>Gammaproteobacteria</taxon>
        <taxon>Alteromonadales</taxon>
        <taxon>Idiomarinaceae</taxon>
        <taxon>Pseudidiomarina</taxon>
    </lineage>
</organism>
<comment type="catalytic activity">
    <reaction evidence="1">
        <text>5-carboxymethoxyuridine(34) in tRNA + S-adenosyl-L-methionine = 5-methoxycarbonylmethoxyuridine(34) in tRNA + S-adenosyl-L-homocysteine</text>
        <dbReference type="Rhea" id="RHEA:54080"/>
        <dbReference type="Rhea" id="RHEA-COMP:13383"/>
        <dbReference type="Rhea" id="RHEA-COMP:13781"/>
        <dbReference type="ChEBI" id="CHEBI:57856"/>
        <dbReference type="ChEBI" id="CHEBI:59789"/>
        <dbReference type="ChEBI" id="CHEBI:136879"/>
        <dbReference type="ChEBI" id="CHEBI:138053"/>
    </reaction>
</comment>
<dbReference type="InterPro" id="IPR029063">
    <property type="entry name" value="SAM-dependent_MTases_sf"/>
</dbReference>
<dbReference type="InterPro" id="IPR013216">
    <property type="entry name" value="Methyltransf_11"/>
</dbReference>
<dbReference type="HAMAP" id="MF_02057">
    <property type="entry name" value="tRNA_methyltr_CmoM"/>
    <property type="match status" value="1"/>
</dbReference>
<dbReference type="SUPFAM" id="SSF53335">
    <property type="entry name" value="S-adenosyl-L-methionine-dependent methyltransferases"/>
    <property type="match status" value="1"/>
</dbReference>
<reference evidence="4" key="1">
    <citation type="submission" date="2015-08" db="EMBL/GenBank/DDBJ databases">
        <authorList>
            <person name="Varghese N."/>
        </authorList>
    </citation>
    <scope>NUCLEOTIDE SEQUENCE [LARGE SCALE GENOMIC DNA]</scope>
    <source>
        <strain evidence="4">DSM 27808</strain>
    </source>
</reference>
<feature type="binding site" evidence="1">
    <location>
        <position position="79"/>
    </location>
    <ligand>
        <name>S-adenosyl-L-methionine</name>
        <dbReference type="ChEBI" id="CHEBI:59789"/>
    </ligand>
</feature>
<dbReference type="GO" id="GO:0097697">
    <property type="term" value="F:tRNA (5-carboxymethoxyuridine(34)-5-O)-methyltransferase activity"/>
    <property type="evidence" value="ECO:0007669"/>
    <property type="project" value="UniProtKB-UniRule"/>
</dbReference>
<keyword evidence="1 3" id="KW-0489">Methyltransferase</keyword>
<keyword evidence="1" id="KW-0808">Transferase</keyword>
<feature type="binding site" evidence="1">
    <location>
        <position position="125"/>
    </location>
    <ligand>
        <name>S-adenosyl-L-methionine</name>
        <dbReference type="ChEBI" id="CHEBI:59789"/>
    </ligand>
</feature>
<feature type="domain" description="Methyltransferase type 11" evidence="2">
    <location>
        <begin position="55"/>
        <end position="152"/>
    </location>
</feature>
<dbReference type="InterPro" id="IPR033664">
    <property type="entry name" value="Cmo5U_methylTrfase"/>
</dbReference>